<protein>
    <recommendedName>
        <fullName evidence="4">DUF11 domain-containing protein</fullName>
    </recommendedName>
</protein>
<evidence type="ECO:0000256" key="1">
    <source>
        <dbReference type="SAM" id="SignalP"/>
    </source>
</evidence>
<reference evidence="2 3" key="1">
    <citation type="submission" date="2019-07" db="EMBL/GenBank/DDBJ databases">
        <title>Whole genome shotgun sequence of Aeromicrobium flavum NBRC 107625.</title>
        <authorList>
            <person name="Hosoyama A."/>
            <person name="Uohara A."/>
            <person name="Ohji S."/>
            <person name="Ichikawa N."/>
        </authorList>
    </citation>
    <scope>NUCLEOTIDE SEQUENCE [LARGE SCALE GENOMIC DNA]</scope>
    <source>
        <strain evidence="2 3">NBRC 107625</strain>
    </source>
</reference>
<sequence>MSRGRLSVALITAALVGTVLSSVGGAPAQAAPERRLEKKTAVLTTSLPGFPRPATPAHRQLQRVNVSVHYDEDGDIVLEADAWVKGDPIDRDTAVRAHLGVTSGSQCQLTGHYDDGVVPDGRKYWVWERGLRSPRDWDCVVVMMIDRENPDAPVDAMGARLTNQYAEPRLTVSQPRLLGRTQEQVRLVRGVVHRHEVLVKNSGRYRARNIVVTARGKGMKTVRKKVGALQPGEELAVDVPLRLTGKKKRTAVRITVSGSGVSASRAIRVRAVKAPAKPRAGAWRSSNKTFTFKVKNGRIAGFRGANMRMTCGGGFGGFPTYRNVSLTFPKVKVPRHGYVDATKQYRKGNVWYTATLRGRVAGTKMTQARYTYRTAGNCRVTEGFTARRR</sequence>
<feature type="chain" id="PRO_5022010595" description="DUF11 domain-containing protein" evidence="1">
    <location>
        <begin position="31"/>
        <end position="389"/>
    </location>
</feature>
<keyword evidence="1" id="KW-0732">Signal</keyword>
<dbReference type="OrthoDB" id="513827at2"/>
<evidence type="ECO:0008006" key="4">
    <source>
        <dbReference type="Google" id="ProtNLM"/>
    </source>
</evidence>
<proteinExistence type="predicted"/>
<keyword evidence="3" id="KW-1185">Reference proteome</keyword>
<dbReference type="RefSeq" id="WP_146827845.1">
    <property type="nucleotide sequence ID" value="NZ_BAAAYQ010000006.1"/>
</dbReference>
<gene>
    <name evidence="2" type="ORF">AFL01nite_22990</name>
</gene>
<dbReference type="AlphaFoldDB" id="A0A512HWZ6"/>
<feature type="signal peptide" evidence="1">
    <location>
        <begin position="1"/>
        <end position="30"/>
    </location>
</feature>
<evidence type="ECO:0000313" key="2">
    <source>
        <dbReference type="EMBL" id="GEO89972.1"/>
    </source>
</evidence>
<organism evidence="2 3">
    <name type="scientific">Aeromicrobium flavum</name>
    <dbReference type="NCBI Taxonomy" id="416568"/>
    <lineage>
        <taxon>Bacteria</taxon>
        <taxon>Bacillati</taxon>
        <taxon>Actinomycetota</taxon>
        <taxon>Actinomycetes</taxon>
        <taxon>Propionibacteriales</taxon>
        <taxon>Nocardioidaceae</taxon>
        <taxon>Aeromicrobium</taxon>
    </lineage>
</organism>
<dbReference type="EMBL" id="BJZQ01000013">
    <property type="protein sequence ID" value="GEO89972.1"/>
    <property type="molecule type" value="Genomic_DNA"/>
</dbReference>
<accession>A0A512HWZ6</accession>
<name>A0A512HWZ6_9ACTN</name>
<comment type="caution">
    <text evidence="2">The sequence shown here is derived from an EMBL/GenBank/DDBJ whole genome shotgun (WGS) entry which is preliminary data.</text>
</comment>
<dbReference type="Proteomes" id="UP000321769">
    <property type="component" value="Unassembled WGS sequence"/>
</dbReference>
<evidence type="ECO:0000313" key="3">
    <source>
        <dbReference type="Proteomes" id="UP000321769"/>
    </source>
</evidence>